<dbReference type="InterPro" id="IPR031493">
    <property type="entry name" value="Zinc_ribbon_15"/>
</dbReference>
<protein>
    <recommendedName>
        <fullName evidence="1">Zinc-ribbon 15 domain-containing protein</fullName>
    </recommendedName>
</protein>
<dbReference type="Proteomes" id="UP001334084">
    <property type="component" value="Chromosome 9"/>
</dbReference>
<dbReference type="AlphaFoldDB" id="A0AAX4JF61"/>
<organism evidence="2 3">
    <name type="scientific">Vairimorpha necatrix</name>
    <dbReference type="NCBI Taxonomy" id="6039"/>
    <lineage>
        <taxon>Eukaryota</taxon>
        <taxon>Fungi</taxon>
        <taxon>Fungi incertae sedis</taxon>
        <taxon>Microsporidia</taxon>
        <taxon>Nosematidae</taxon>
        <taxon>Vairimorpha</taxon>
    </lineage>
</organism>
<dbReference type="GeneID" id="90542456"/>
<accession>A0AAX4JF61</accession>
<evidence type="ECO:0000259" key="1">
    <source>
        <dbReference type="Pfam" id="PF17032"/>
    </source>
</evidence>
<proteinExistence type="predicted"/>
<gene>
    <name evidence="2" type="ORF">VNE69_09177</name>
</gene>
<sequence>MCDPCCLFVDYKSKSRFVQRPFGYTILPDKIFCPYCSQVTRPVYRKNEYIFRVCFIPLIPCIRGYPYVACQGCKNKIGRIQKECSECHVSRPFEGDYCMICGTP</sequence>
<keyword evidence="3" id="KW-1185">Reference proteome</keyword>
<dbReference type="EMBL" id="CP142734">
    <property type="protein sequence ID" value="WUR04625.1"/>
    <property type="molecule type" value="Genomic_DNA"/>
</dbReference>
<feature type="domain" description="Zinc-ribbon 15" evidence="1">
    <location>
        <begin position="31"/>
        <end position="102"/>
    </location>
</feature>
<name>A0AAX4JF61_9MICR</name>
<evidence type="ECO:0000313" key="2">
    <source>
        <dbReference type="EMBL" id="WUR04625.1"/>
    </source>
</evidence>
<dbReference type="RefSeq" id="XP_065330770.1">
    <property type="nucleotide sequence ID" value="XM_065474698.1"/>
</dbReference>
<dbReference type="Pfam" id="PF17032">
    <property type="entry name" value="Zn_ribbon_15"/>
    <property type="match status" value="1"/>
</dbReference>
<reference evidence="2" key="1">
    <citation type="journal article" date="2024" name="BMC Genomics">
        <title>Functional annotation of a divergent genome using sequence and structure-based similarity.</title>
        <authorList>
            <person name="Svedberg D."/>
            <person name="Winiger R.R."/>
            <person name="Berg A."/>
            <person name="Sharma H."/>
            <person name="Tellgren-Roth C."/>
            <person name="Debrunner-Vossbrinck B.A."/>
            <person name="Vossbrinck C.R."/>
            <person name="Barandun J."/>
        </authorList>
    </citation>
    <scope>NUCLEOTIDE SEQUENCE</scope>
    <source>
        <strain evidence="2">Illinois isolate</strain>
    </source>
</reference>
<evidence type="ECO:0000313" key="3">
    <source>
        <dbReference type="Proteomes" id="UP001334084"/>
    </source>
</evidence>
<dbReference type="KEGG" id="vnx:VNE69_09177"/>